<dbReference type="Proteomes" id="UP001464891">
    <property type="component" value="Unassembled WGS sequence"/>
</dbReference>
<sequence length="126" mass="13901">MRFRTHYVDITGETPWVRTLIDPYQAQAAADGTRIIPCCGFDSVPSDLGTYLVVRHLQRELGVPCQQVQAYFQVSGGLNGGTLASAFHLYDSVGVARMNDPFLLNPPNTSSPCPAQTERYRDPQTP</sequence>
<dbReference type="InterPro" id="IPR051276">
    <property type="entry name" value="Saccharopine_DH-like_oxidrdct"/>
</dbReference>
<gene>
    <name evidence="2" type="ORF">NC998_27420</name>
</gene>
<protein>
    <submittedName>
        <fullName evidence="2">Uncharacterized protein</fullName>
    </submittedName>
</protein>
<evidence type="ECO:0000313" key="2">
    <source>
        <dbReference type="EMBL" id="MEP0820821.1"/>
    </source>
</evidence>
<accession>A0ABV0JIH8</accession>
<reference evidence="2 3" key="1">
    <citation type="submission" date="2022-04" db="EMBL/GenBank/DDBJ databases">
        <title>Positive selection, recombination, and allopatry shape intraspecific diversity of widespread and dominant cyanobacteria.</title>
        <authorList>
            <person name="Wei J."/>
            <person name="Shu W."/>
            <person name="Hu C."/>
        </authorList>
    </citation>
    <scope>NUCLEOTIDE SEQUENCE [LARGE SCALE GENOMIC DNA]</scope>
    <source>
        <strain evidence="2 3">GB2-A4</strain>
    </source>
</reference>
<dbReference type="RefSeq" id="WP_199299348.1">
    <property type="nucleotide sequence ID" value="NZ_JAMPKM010000047.1"/>
</dbReference>
<dbReference type="Gene3D" id="3.40.50.720">
    <property type="entry name" value="NAD(P)-binding Rossmann-like Domain"/>
    <property type="match status" value="1"/>
</dbReference>
<feature type="region of interest" description="Disordered" evidence="1">
    <location>
        <begin position="104"/>
        <end position="126"/>
    </location>
</feature>
<dbReference type="PANTHER" id="PTHR12286">
    <property type="entry name" value="SACCHAROPINE DEHYDROGENASE-LIKE OXIDOREDUCTASE"/>
    <property type="match status" value="1"/>
</dbReference>
<comment type="caution">
    <text evidence="2">The sequence shown here is derived from an EMBL/GenBank/DDBJ whole genome shotgun (WGS) entry which is preliminary data.</text>
</comment>
<dbReference type="PANTHER" id="PTHR12286:SF5">
    <property type="entry name" value="SACCHAROPINE DEHYDROGENASE-LIKE OXIDOREDUCTASE"/>
    <property type="match status" value="1"/>
</dbReference>
<evidence type="ECO:0000256" key="1">
    <source>
        <dbReference type="SAM" id="MobiDB-lite"/>
    </source>
</evidence>
<evidence type="ECO:0000313" key="3">
    <source>
        <dbReference type="Proteomes" id="UP001464891"/>
    </source>
</evidence>
<keyword evidence="3" id="KW-1185">Reference proteome</keyword>
<name>A0ABV0JIH8_9CYAN</name>
<dbReference type="EMBL" id="JAMPKM010000047">
    <property type="protein sequence ID" value="MEP0820821.1"/>
    <property type="molecule type" value="Genomic_DNA"/>
</dbReference>
<organism evidence="2 3">
    <name type="scientific">Trichocoleus desertorum GB2-A4</name>
    <dbReference type="NCBI Taxonomy" id="2933944"/>
    <lineage>
        <taxon>Bacteria</taxon>
        <taxon>Bacillati</taxon>
        <taxon>Cyanobacteriota</taxon>
        <taxon>Cyanophyceae</taxon>
        <taxon>Leptolyngbyales</taxon>
        <taxon>Trichocoleusaceae</taxon>
        <taxon>Trichocoleus</taxon>
    </lineage>
</organism>
<proteinExistence type="predicted"/>